<evidence type="ECO:0000256" key="2">
    <source>
        <dbReference type="ARBA" id="ARBA00022679"/>
    </source>
</evidence>
<sequence length="311" mass="34416">MSARKAVIFPGMGPSRFEDVGKFMVINPYARELVSLADETLGYSLVDRYREADGDYSEYAQVAFLVNCLAVARWATDTLEMEADCCTGPSFGGKAAAVHAGALSARDAIRMTAGFARCMEEYFSTEYTDVVTHSFARTPQDVLERILGELREDGEWCDVSCHIDHDFTMLSLREGRLEWLQQRLRAVGGLPLYTLRPPMHSAAFGALRRKAEEEVFAGIEFSDPRLPIVSDHDGTLVESAEGVRELLLDGFVRPVRWPDVVDTLRGLGVGTVYVAGQDSLFGRVAVTTAAFEVTPLTPQLAMRPRRRRPAA</sequence>
<dbReference type="InterPro" id="IPR016035">
    <property type="entry name" value="Acyl_Trfase/lysoPLipase"/>
</dbReference>
<evidence type="ECO:0000313" key="7">
    <source>
        <dbReference type="Proteomes" id="UP001596409"/>
    </source>
</evidence>
<dbReference type="EMBL" id="JBHSYM010000104">
    <property type="protein sequence ID" value="MFC7017480.1"/>
    <property type="molecule type" value="Genomic_DNA"/>
</dbReference>
<accession>A0ABW2EFF8</accession>
<keyword evidence="2 6" id="KW-0808">Transferase</keyword>
<evidence type="ECO:0000313" key="6">
    <source>
        <dbReference type="EMBL" id="MFC7017480.1"/>
    </source>
</evidence>
<proteinExistence type="predicted"/>
<dbReference type="Gene3D" id="3.40.366.10">
    <property type="entry name" value="Malonyl-Coenzyme A Acyl Carrier Protein, domain 2"/>
    <property type="match status" value="2"/>
</dbReference>
<dbReference type="Proteomes" id="UP001596409">
    <property type="component" value="Unassembled WGS sequence"/>
</dbReference>
<comment type="catalytic activity">
    <reaction evidence="4">
        <text>holo-[ACP] + malonyl-CoA = malonyl-[ACP] + CoA</text>
        <dbReference type="Rhea" id="RHEA:41792"/>
        <dbReference type="Rhea" id="RHEA-COMP:9623"/>
        <dbReference type="Rhea" id="RHEA-COMP:9685"/>
        <dbReference type="ChEBI" id="CHEBI:57287"/>
        <dbReference type="ChEBI" id="CHEBI:57384"/>
        <dbReference type="ChEBI" id="CHEBI:64479"/>
        <dbReference type="ChEBI" id="CHEBI:78449"/>
        <dbReference type="EC" id="2.3.1.39"/>
    </reaction>
</comment>
<dbReference type="PANTHER" id="PTHR42681">
    <property type="entry name" value="MALONYL-COA-ACYL CARRIER PROTEIN TRANSACYLASE, MITOCHONDRIAL"/>
    <property type="match status" value="1"/>
</dbReference>
<keyword evidence="3 6" id="KW-0012">Acyltransferase</keyword>
<reference evidence="7" key="1">
    <citation type="journal article" date="2019" name="Int. J. Syst. Evol. Microbiol.">
        <title>The Global Catalogue of Microorganisms (GCM) 10K type strain sequencing project: providing services to taxonomists for standard genome sequencing and annotation.</title>
        <authorList>
            <consortium name="The Broad Institute Genomics Platform"/>
            <consortium name="The Broad Institute Genome Sequencing Center for Infectious Disease"/>
            <person name="Wu L."/>
            <person name="Ma J."/>
        </authorList>
    </citation>
    <scope>NUCLEOTIDE SEQUENCE [LARGE SCALE GENOMIC DNA]</scope>
    <source>
        <strain evidence="7">JCM 4855</strain>
    </source>
</reference>
<feature type="domain" description="Malonyl-CoA-[acyl-carrier-protein] transacylase small" evidence="5">
    <location>
        <begin position="134"/>
        <end position="195"/>
    </location>
</feature>
<dbReference type="InterPro" id="IPR001227">
    <property type="entry name" value="Ac_transferase_dom_sf"/>
</dbReference>
<evidence type="ECO:0000256" key="4">
    <source>
        <dbReference type="ARBA" id="ARBA00048462"/>
    </source>
</evidence>
<dbReference type="InterPro" id="IPR049416">
    <property type="entry name" value="VinK-like_small"/>
</dbReference>
<dbReference type="Pfam" id="PF21124">
    <property type="entry name" value="VinK_C"/>
    <property type="match status" value="1"/>
</dbReference>
<dbReference type="RefSeq" id="WP_229881790.1">
    <property type="nucleotide sequence ID" value="NZ_BMWA01000053.1"/>
</dbReference>
<dbReference type="EC" id="2.3.1.39" evidence="1"/>
<protein>
    <recommendedName>
        <fullName evidence="1">[acyl-carrier-protein] S-malonyltransferase</fullName>
        <ecNumber evidence="1">2.3.1.39</ecNumber>
    </recommendedName>
</protein>
<evidence type="ECO:0000259" key="5">
    <source>
        <dbReference type="Pfam" id="PF21124"/>
    </source>
</evidence>
<keyword evidence="7" id="KW-1185">Reference proteome</keyword>
<evidence type="ECO:0000256" key="3">
    <source>
        <dbReference type="ARBA" id="ARBA00023315"/>
    </source>
</evidence>
<dbReference type="PANTHER" id="PTHR42681:SF1">
    <property type="entry name" value="MALONYL-COA-ACYL CARRIER PROTEIN TRANSACYLASE, MITOCHONDRIAL"/>
    <property type="match status" value="1"/>
</dbReference>
<dbReference type="InterPro" id="IPR050858">
    <property type="entry name" value="Mal-CoA-ACP_Trans/PKS_FabD"/>
</dbReference>
<dbReference type="GO" id="GO:0004314">
    <property type="term" value="F:[acyl-carrier-protein] S-malonyltransferase activity"/>
    <property type="evidence" value="ECO:0007669"/>
    <property type="project" value="UniProtKB-EC"/>
</dbReference>
<name>A0ABW2EFF8_9ACTN</name>
<dbReference type="SUPFAM" id="SSF52151">
    <property type="entry name" value="FabD/lysophospholipase-like"/>
    <property type="match status" value="1"/>
</dbReference>
<comment type="caution">
    <text evidence="6">The sequence shown here is derived from an EMBL/GenBank/DDBJ whole genome shotgun (WGS) entry which is preliminary data.</text>
</comment>
<evidence type="ECO:0000256" key="1">
    <source>
        <dbReference type="ARBA" id="ARBA00013258"/>
    </source>
</evidence>
<gene>
    <name evidence="6" type="ORF">ACFQMH_38505</name>
</gene>
<organism evidence="6 7">
    <name type="scientific">Streptomyces viridiviolaceus</name>
    <dbReference type="NCBI Taxonomy" id="68282"/>
    <lineage>
        <taxon>Bacteria</taxon>
        <taxon>Bacillati</taxon>
        <taxon>Actinomycetota</taxon>
        <taxon>Actinomycetes</taxon>
        <taxon>Kitasatosporales</taxon>
        <taxon>Streptomycetaceae</taxon>
        <taxon>Streptomyces</taxon>
    </lineage>
</organism>